<sequence>MKALATLSEILTLAGSQFKVYDMGRRISVIDTQSFYAMETAARPYPAPIAGQARFALCFWSLQTPEQPYIWFLQFPVDELGFIKLAARDQFLRLVISTLGDDLRQTPDEAHSKALASHPCIFRPNDEKQAYFNARLKVDLELPASKYYEHAQAYLSGQIGWENWASVGLQGLADVVARLDREQNSLRLSQALAHINETLWVHLAQLLEHQPLDQRLTHKLVELHQQWLATHPQLSNLVLRAMASSPFSVLRQKALQAQLQQAQDPQQFIAIAARLWLDLVNPTLNKLFFEQLAKLADASLFNQLFADLVAIPTLRDEVLMRLRDPDRSDTLAAAIGQLIQQTNG</sequence>
<reference evidence="1 2" key="1">
    <citation type="journal article" date="2013" name="Int. J. Syst. Evol. Microbiol.">
        <title>Celerinatantimonas yamalensis sp. nov., a cold-adapted diazotrophic bacterium from a cold permafrost brine.</title>
        <authorList>
            <person name="Shcherbakova V."/>
            <person name="Chuvilskaya N."/>
            <person name="Rivkina E."/>
            <person name="Demidov N."/>
            <person name="Uchaeva V."/>
            <person name="Suetin S."/>
            <person name="Suzina N."/>
            <person name="Gilichinsky D."/>
        </authorList>
    </citation>
    <scope>NUCLEOTIDE SEQUENCE [LARGE SCALE GENOMIC DNA]</scope>
    <source>
        <strain evidence="1 2">C7</strain>
    </source>
</reference>
<dbReference type="Proteomes" id="UP001629953">
    <property type="component" value="Unassembled WGS sequence"/>
</dbReference>
<accession>A0ABW9G8I5</accession>
<proteinExistence type="predicted"/>
<dbReference type="Pfam" id="PF12069">
    <property type="entry name" value="DUF3549"/>
    <property type="match status" value="1"/>
</dbReference>
<dbReference type="InterPro" id="IPR021936">
    <property type="entry name" value="DUF3549"/>
</dbReference>
<dbReference type="EMBL" id="JBEQCT010000005">
    <property type="protein sequence ID" value="MFM2485842.1"/>
    <property type="molecule type" value="Genomic_DNA"/>
</dbReference>
<gene>
    <name evidence="1" type="ORF">ABUE30_12385</name>
</gene>
<dbReference type="RefSeq" id="WP_408624092.1">
    <property type="nucleotide sequence ID" value="NZ_JBEQCT010000005.1"/>
</dbReference>
<keyword evidence="2" id="KW-1185">Reference proteome</keyword>
<protein>
    <submittedName>
        <fullName evidence="1">DUF3549 family protein</fullName>
    </submittedName>
</protein>
<evidence type="ECO:0000313" key="2">
    <source>
        <dbReference type="Proteomes" id="UP001629953"/>
    </source>
</evidence>
<comment type="caution">
    <text evidence="1">The sequence shown here is derived from an EMBL/GenBank/DDBJ whole genome shotgun (WGS) entry which is preliminary data.</text>
</comment>
<name>A0ABW9G8I5_9GAMM</name>
<organism evidence="1 2">
    <name type="scientific">Celerinatantimonas yamalensis</name>
    <dbReference type="NCBI Taxonomy" id="559956"/>
    <lineage>
        <taxon>Bacteria</taxon>
        <taxon>Pseudomonadati</taxon>
        <taxon>Pseudomonadota</taxon>
        <taxon>Gammaproteobacteria</taxon>
        <taxon>Celerinatantimonadaceae</taxon>
        <taxon>Celerinatantimonas</taxon>
    </lineage>
</organism>
<evidence type="ECO:0000313" key="1">
    <source>
        <dbReference type="EMBL" id="MFM2485842.1"/>
    </source>
</evidence>